<organism evidence="7 8">
    <name type="scientific">Sphagnum troendelagicum</name>
    <dbReference type="NCBI Taxonomy" id="128251"/>
    <lineage>
        <taxon>Eukaryota</taxon>
        <taxon>Viridiplantae</taxon>
        <taxon>Streptophyta</taxon>
        <taxon>Embryophyta</taxon>
        <taxon>Bryophyta</taxon>
        <taxon>Sphagnophytina</taxon>
        <taxon>Sphagnopsida</taxon>
        <taxon>Sphagnales</taxon>
        <taxon>Sphagnaceae</taxon>
        <taxon>Sphagnum</taxon>
    </lineage>
</organism>
<dbReference type="EMBL" id="OZ019895">
    <property type="protein sequence ID" value="CAK9219659.1"/>
    <property type="molecule type" value="Genomic_DNA"/>
</dbReference>
<keyword evidence="8" id="KW-1185">Reference proteome</keyword>
<comment type="similarity">
    <text evidence="2">Belongs to the TMEM45 family.</text>
</comment>
<feature type="transmembrane region" description="Helical" evidence="6">
    <location>
        <begin position="99"/>
        <end position="120"/>
    </location>
</feature>
<feature type="transmembrane region" description="Helical" evidence="6">
    <location>
        <begin position="183"/>
        <end position="206"/>
    </location>
</feature>
<feature type="transmembrane region" description="Helical" evidence="6">
    <location>
        <begin position="156"/>
        <end position="177"/>
    </location>
</feature>
<keyword evidence="5 6" id="KW-0472">Membrane</keyword>
<dbReference type="PANTHER" id="PTHR47119:SF1">
    <property type="entry name" value="PLANT VIRAL-RESPONSE FAMILY PROTEIN"/>
    <property type="match status" value="1"/>
</dbReference>
<evidence type="ECO:0000256" key="1">
    <source>
        <dbReference type="ARBA" id="ARBA00004141"/>
    </source>
</evidence>
<protein>
    <recommendedName>
        <fullName evidence="9">Transmembrane protein 45B</fullName>
    </recommendedName>
</protein>
<evidence type="ECO:0000256" key="4">
    <source>
        <dbReference type="ARBA" id="ARBA00022989"/>
    </source>
</evidence>
<evidence type="ECO:0000313" key="7">
    <source>
        <dbReference type="EMBL" id="CAK9219659.1"/>
    </source>
</evidence>
<dbReference type="Pfam" id="PF04819">
    <property type="entry name" value="DUF716"/>
    <property type="match status" value="1"/>
</dbReference>
<comment type="subcellular location">
    <subcellularLocation>
        <location evidence="1">Membrane</location>
        <topology evidence="1">Multi-pass membrane protein</topology>
    </subcellularLocation>
</comment>
<name>A0ABP0UET5_9BRYO</name>
<evidence type="ECO:0000313" key="8">
    <source>
        <dbReference type="Proteomes" id="UP001497512"/>
    </source>
</evidence>
<accession>A0ABP0UET5</accession>
<evidence type="ECO:0000256" key="3">
    <source>
        <dbReference type="ARBA" id="ARBA00022692"/>
    </source>
</evidence>
<dbReference type="Proteomes" id="UP001497512">
    <property type="component" value="Chromosome 3"/>
</dbReference>
<sequence length="289" mass="32141">MGSFEGHVLPGSLFGMVGLWHLLNCIFNYVKDSKGFCCRVWHPPAWCAQGSRLRYVELYIIIVGSFVDMCVEFFYSTHRRFVVDGALNTAHLNDFEHSAMLLMFFLFAVSALVSEATGWLPLPEGGLFLMASMAFTAEYLLFYFHSTTHAGLEGRYHEILVMLIGLCILGAVLAAAYPQNFVVDLVCSLALTLQGAWFYCTAYTLYGPLMPTGCMDRGDTIVCESETAEKRGQVFAIVQLSVLVVCLWVLVLGTFAIVAHFYGPPDLFYPVPEPNEISNESDRSQVSLS</sequence>
<proteinExistence type="inferred from homology"/>
<gene>
    <name evidence="7" type="ORF">CSSPTR1EN2_LOCUS14728</name>
</gene>
<keyword evidence="4 6" id="KW-1133">Transmembrane helix</keyword>
<evidence type="ECO:0008006" key="9">
    <source>
        <dbReference type="Google" id="ProtNLM"/>
    </source>
</evidence>
<dbReference type="PANTHER" id="PTHR47119">
    <property type="entry name" value="PLANT VIRAL-RESPONSE FAMILY PROTEIN"/>
    <property type="match status" value="1"/>
</dbReference>
<evidence type="ECO:0000256" key="6">
    <source>
        <dbReference type="SAM" id="Phobius"/>
    </source>
</evidence>
<evidence type="ECO:0000256" key="5">
    <source>
        <dbReference type="ARBA" id="ARBA00023136"/>
    </source>
</evidence>
<feature type="transmembrane region" description="Helical" evidence="6">
    <location>
        <begin position="234"/>
        <end position="262"/>
    </location>
</feature>
<dbReference type="InterPro" id="IPR006904">
    <property type="entry name" value="DUF716"/>
</dbReference>
<reference evidence="7" key="1">
    <citation type="submission" date="2024-02" db="EMBL/GenBank/DDBJ databases">
        <authorList>
            <consortium name="ELIXIR-Norway"/>
            <consortium name="Elixir Norway"/>
        </authorList>
    </citation>
    <scope>NUCLEOTIDE SEQUENCE</scope>
</reference>
<evidence type="ECO:0000256" key="2">
    <source>
        <dbReference type="ARBA" id="ARBA00006948"/>
    </source>
</evidence>
<feature type="transmembrane region" description="Helical" evidence="6">
    <location>
        <begin position="126"/>
        <end position="144"/>
    </location>
</feature>
<keyword evidence="3 6" id="KW-0812">Transmembrane</keyword>